<evidence type="ECO:0000313" key="4">
    <source>
        <dbReference type="Proteomes" id="UP000294881"/>
    </source>
</evidence>
<dbReference type="GO" id="GO:0005829">
    <property type="term" value="C:cytosol"/>
    <property type="evidence" value="ECO:0007669"/>
    <property type="project" value="TreeGrafter"/>
</dbReference>
<dbReference type="PANTHER" id="PTHR33515">
    <property type="entry name" value="RIBOSOME-BINDING FACTOR A, CHLOROPLASTIC-RELATED"/>
    <property type="match status" value="1"/>
</dbReference>
<keyword evidence="4" id="KW-1185">Reference proteome</keyword>
<dbReference type="NCBIfam" id="TIGR00082">
    <property type="entry name" value="rbfA"/>
    <property type="match status" value="1"/>
</dbReference>
<evidence type="ECO:0000256" key="2">
    <source>
        <dbReference type="HAMAP-Rule" id="MF_00003"/>
    </source>
</evidence>
<proteinExistence type="inferred from homology"/>
<protein>
    <recommendedName>
        <fullName evidence="2">Ribosome-binding factor A</fullName>
    </recommendedName>
</protein>
<dbReference type="GO" id="GO:0043024">
    <property type="term" value="F:ribosomal small subunit binding"/>
    <property type="evidence" value="ECO:0007669"/>
    <property type="project" value="TreeGrafter"/>
</dbReference>
<evidence type="ECO:0000313" key="3">
    <source>
        <dbReference type="EMBL" id="TCO14718.1"/>
    </source>
</evidence>
<reference evidence="3 4" key="1">
    <citation type="submission" date="2019-03" db="EMBL/GenBank/DDBJ databases">
        <title>Genomic Encyclopedia of Type Strains, Phase IV (KMG-IV): sequencing the most valuable type-strain genomes for metagenomic binning, comparative biology and taxonomic classification.</title>
        <authorList>
            <person name="Goeker M."/>
        </authorList>
    </citation>
    <scope>NUCLEOTIDE SEQUENCE [LARGE SCALE GENOMIC DNA]</scope>
    <source>
        <strain evidence="3 4">DSM 22958</strain>
    </source>
</reference>
<dbReference type="OrthoDB" id="9805051at2"/>
<dbReference type="GO" id="GO:0030490">
    <property type="term" value="P:maturation of SSU-rRNA"/>
    <property type="evidence" value="ECO:0007669"/>
    <property type="project" value="UniProtKB-UniRule"/>
</dbReference>
<dbReference type="PANTHER" id="PTHR33515:SF1">
    <property type="entry name" value="RIBOSOME-BINDING FACTOR A, CHLOROPLASTIC-RELATED"/>
    <property type="match status" value="1"/>
</dbReference>
<dbReference type="InterPro" id="IPR015946">
    <property type="entry name" value="KH_dom-like_a/b"/>
</dbReference>
<gene>
    <name evidence="2" type="primary">rbfA</name>
    <name evidence="3" type="ORF">EV666_103226</name>
</gene>
<dbReference type="NCBIfam" id="NF001802">
    <property type="entry name" value="PRK00521.2-5"/>
    <property type="match status" value="1"/>
</dbReference>
<dbReference type="InterPro" id="IPR000238">
    <property type="entry name" value="RbfA"/>
</dbReference>
<keyword evidence="1 2" id="KW-0690">Ribosome biogenesis</keyword>
<keyword evidence="2" id="KW-0963">Cytoplasm</keyword>
<dbReference type="Proteomes" id="UP000294881">
    <property type="component" value="Unassembled WGS sequence"/>
</dbReference>
<dbReference type="SUPFAM" id="SSF89919">
    <property type="entry name" value="Ribosome-binding factor A, RbfA"/>
    <property type="match status" value="1"/>
</dbReference>
<dbReference type="Gene3D" id="3.30.300.20">
    <property type="match status" value="1"/>
</dbReference>
<comment type="caution">
    <text evidence="3">The sequence shown here is derived from an EMBL/GenBank/DDBJ whole genome shotgun (WGS) entry which is preliminary data.</text>
</comment>
<dbReference type="AlphaFoldDB" id="A0A4R2GV65"/>
<accession>A0A4R2GV65</accession>
<dbReference type="InterPro" id="IPR023799">
    <property type="entry name" value="RbfA_dom_sf"/>
</dbReference>
<comment type="function">
    <text evidence="2">One of several proteins that assist in the late maturation steps of the functional core of the 30S ribosomal subunit. Associates with free 30S ribosomal subunits (but not with 30S subunits that are part of 70S ribosomes or polysomes). Required for efficient processing of 16S rRNA. May interact with the 5'-terminal helix region of 16S rRNA.</text>
</comment>
<dbReference type="RefSeq" id="WP_132004622.1">
    <property type="nucleotide sequence ID" value="NZ_JBHUNN010000002.1"/>
</dbReference>
<dbReference type="Pfam" id="PF02033">
    <property type="entry name" value="RBFA"/>
    <property type="match status" value="1"/>
</dbReference>
<organism evidence="3 4">
    <name type="scientific">Camelimonas lactis</name>
    <dbReference type="NCBI Taxonomy" id="659006"/>
    <lineage>
        <taxon>Bacteria</taxon>
        <taxon>Pseudomonadati</taxon>
        <taxon>Pseudomonadota</taxon>
        <taxon>Alphaproteobacteria</taxon>
        <taxon>Hyphomicrobiales</taxon>
        <taxon>Chelatococcaceae</taxon>
        <taxon>Camelimonas</taxon>
    </lineage>
</organism>
<dbReference type="PROSITE" id="PS01319">
    <property type="entry name" value="RBFA"/>
    <property type="match status" value="1"/>
</dbReference>
<dbReference type="InterPro" id="IPR020053">
    <property type="entry name" value="Ribosome-bd_factorA_CS"/>
</dbReference>
<comment type="similarity">
    <text evidence="2">Belongs to the RbfA family.</text>
</comment>
<evidence type="ECO:0000256" key="1">
    <source>
        <dbReference type="ARBA" id="ARBA00022517"/>
    </source>
</evidence>
<comment type="subcellular location">
    <subcellularLocation>
        <location evidence="2">Cytoplasm</location>
    </subcellularLocation>
</comment>
<sequence>MAKRAASPSSGPSQRQLRVGELVRHALAEILARGEIQDDALSGNVVTVPEVRMSPDLKLATCYVMPLGGKDEKPVIAALDRHKRHIRTELAHRINLRYAPDLRFRRDETFDEAGRIERLLQSEKVQADLAKPQETDDQA</sequence>
<dbReference type="HAMAP" id="MF_00003">
    <property type="entry name" value="RbfA"/>
    <property type="match status" value="1"/>
</dbReference>
<comment type="subunit">
    <text evidence="2">Monomer. Binds 30S ribosomal subunits, but not 50S ribosomal subunits or 70S ribosomes.</text>
</comment>
<dbReference type="EMBL" id="SLWL01000003">
    <property type="protein sequence ID" value="TCO14718.1"/>
    <property type="molecule type" value="Genomic_DNA"/>
</dbReference>
<name>A0A4R2GV65_9HYPH</name>